<comment type="caution">
    <text evidence="2">The sequence shown here is derived from an EMBL/GenBank/DDBJ whole genome shotgun (WGS) entry which is preliminary data.</text>
</comment>
<dbReference type="EMBL" id="JAPZBQ010000005">
    <property type="protein sequence ID" value="KAJ5328484.1"/>
    <property type="molecule type" value="Genomic_DNA"/>
</dbReference>
<evidence type="ECO:0000313" key="3">
    <source>
        <dbReference type="Proteomes" id="UP001147695"/>
    </source>
</evidence>
<accession>A0A9W9Q7A3</accession>
<feature type="transmembrane region" description="Helical" evidence="1">
    <location>
        <begin position="53"/>
        <end position="73"/>
    </location>
</feature>
<dbReference type="Proteomes" id="UP001147695">
    <property type="component" value="Unassembled WGS sequence"/>
</dbReference>
<reference evidence="2" key="2">
    <citation type="journal article" date="2023" name="IMA Fungus">
        <title>Comparative genomic study of the Penicillium genus elucidates a diverse pangenome and 15 lateral gene transfer events.</title>
        <authorList>
            <person name="Petersen C."/>
            <person name="Sorensen T."/>
            <person name="Nielsen M.R."/>
            <person name="Sondergaard T.E."/>
            <person name="Sorensen J.L."/>
            <person name="Fitzpatrick D.A."/>
            <person name="Frisvad J.C."/>
            <person name="Nielsen K.L."/>
        </authorList>
    </citation>
    <scope>NUCLEOTIDE SEQUENCE</scope>
    <source>
        <strain evidence="2">IBT 35673</strain>
    </source>
</reference>
<evidence type="ECO:0000313" key="2">
    <source>
        <dbReference type="EMBL" id="KAJ5328484.1"/>
    </source>
</evidence>
<reference evidence="2" key="1">
    <citation type="submission" date="2022-12" db="EMBL/GenBank/DDBJ databases">
        <authorList>
            <person name="Petersen C."/>
        </authorList>
    </citation>
    <scope>NUCLEOTIDE SEQUENCE</scope>
    <source>
        <strain evidence="2">IBT 35673</strain>
    </source>
</reference>
<keyword evidence="1" id="KW-0472">Membrane</keyword>
<protein>
    <submittedName>
        <fullName evidence="2">Uncharacterized protein</fullName>
    </submittedName>
</protein>
<organism evidence="2 3">
    <name type="scientific">Penicillium brevicompactum</name>
    <dbReference type="NCBI Taxonomy" id="5074"/>
    <lineage>
        <taxon>Eukaryota</taxon>
        <taxon>Fungi</taxon>
        <taxon>Dikarya</taxon>
        <taxon>Ascomycota</taxon>
        <taxon>Pezizomycotina</taxon>
        <taxon>Eurotiomycetes</taxon>
        <taxon>Eurotiomycetidae</taxon>
        <taxon>Eurotiales</taxon>
        <taxon>Aspergillaceae</taxon>
        <taxon>Penicillium</taxon>
    </lineage>
</organism>
<evidence type="ECO:0000256" key="1">
    <source>
        <dbReference type="SAM" id="Phobius"/>
    </source>
</evidence>
<keyword evidence="1" id="KW-0812">Transmembrane</keyword>
<name>A0A9W9Q7A3_PENBR</name>
<keyword evidence="1" id="KW-1133">Transmembrane helix</keyword>
<proteinExistence type="predicted"/>
<sequence>MSWAMSMYLFVCLQFSLVPLRLDPHVGRRDLLNIEHARFDAFSTFDNLDSMRLILSLVVGIVAMLFAFRPLALEPVIHAVRSRVSGLPQKLPLTLLNVKMRAFSDHPIGELPELVPDFSQCNKADRDAYRRIFIDSDPHNLEYTFKLLMNIVKRPCLGHLVERIEYIHIPTNYEDWPNPPYQRDLATDDLDLLKRAVRNAGFKDRKEHRILSMLMQNTLEQDFRQTPTSCFGFSDFGIARTFVTQAIAAMIVSLSPNLESMAMTQIFDHHLSLEEGKADAIDYPLVQVFQFANSRSKGATHFLQKLRDVYLINFSEDNDDRFYVRFDLMAALGLFNKLPSIESFGIDVFEPDDNSGFQQCEFKSSNISIIRINHSLLSSDYLLCVMAASKVITEIQFTAGGRTTLDGGYLFNPKAFLKGLAEHKKTLKVLDINTDEYLSHFPGQPAPYSNINWDREGGPGDFEVDMWEEDELDENNSELIMHNYFTSIWDRHGVEVDDATRASVMLVDCLPDSLKYLSIRGYQPGENRLWDTQIKALMARFESGSLRLKEINGVNECIPIGNHIENPDADSHLLWSLEKRGFPESWGI</sequence>
<dbReference type="AlphaFoldDB" id="A0A9W9Q7A3"/>
<gene>
    <name evidence="2" type="ORF">N7452_008874</name>
</gene>